<evidence type="ECO:0000313" key="1">
    <source>
        <dbReference type="EMBL" id="PIL23705.1"/>
    </source>
</evidence>
<organism evidence="1 2">
    <name type="scientific">Ganoderma sinense ZZ0214-1</name>
    <dbReference type="NCBI Taxonomy" id="1077348"/>
    <lineage>
        <taxon>Eukaryota</taxon>
        <taxon>Fungi</taxon>
        <taxon>Dikarya</taxon>
        <taxon>Basidiomycota</taxon>
        <taxon>Agaricomycotina</taxon>
        <taxon>Agaricomycetes</taxon>
        <taxon>Polyporales</taxon>
        <taxon>Polyporaceae</taxon>
        <taxon>Ganoderma</taxon>
    </lineage>
</organism>
<dbReference type="STRING" id="1077348.A0A2G8RQB6"/>
<keyword evidence="2" id="KW-1185">Reference proteome</keyword>
<name>A0A2G8RQB6_9APHY</name>
<proteinExistence type="predicted"/>
<accession>A0A2G8RQB6</accession>
<dbReference type="OrthoDB" id="2366471at2759"/>
<dbReference type="Proteomes" id="UP000230002">
    <property type="component" value="Unassembled WGS sequence"/>
</dbReference>
<comment type="caution">
    <text evidence="1">The sequence shown here is derived from an EMBL/GenBank/DDBJ whole genome shotgun (WGS) entry which is preliminary data.</text>
</comment>
<protein>
    <submittedName>
        <fullName evidence="1">Uncharacterized protein</fullName>
    </submittedName>
</protein>
<gene>
    <name evidence="1" type="ORF">GSI_13454</name>
</gene>
<sequence length="460" mass="50701">MTISEIPLKSSTINLDISGVAGFFGGDVAVSAMATVHVYQGRKWLGWYNSPGSYEIAKRYGQLGRSRFWDGLYPGINVDPAVLFELDGLYGPKYRAVHSGTVMAKTGHLAHLFLQECKDVPEKNTHQLDEDLTRVTTPVYVTVADLVHQPAAEEYPRLFRDSTSPLAFIPILVSCATSVACAVYADWFCFSMIALGMLSSGLSCYVIGTGTFTFTHPEPAAGAPPGDGILDGGDEIVVLKGPEGSVNPVTRGRFSLKYSGEPQYHNIGLSSMLLTVQFLAQLLIVPQGEIFGQIMFLSSLAVSWMYNSYLSSLDKESIQRHILVQQVLDSPVMRKYKLGTRTIMVVFVLLTLSPADEYSLRKVMDDLLPNETPVWRVWKESVIHEIKKVGENINEGAGAFWFDSPLTDNLAADDRKLLRTLYRDATTAFIAYQDLYLRGPQSSDWIPPSDSASPVSESTV</sequence>
<dbReference type="AlphaFoldDB" id="A0A2G8RQB6"/>
<evidence type="ECO:0000313" key="2">
    <source>
        <dbReference type="Proteomes" id="UP000230002"/>
    </source>
</evidence>
<dbReference type="EMBL" id="AYKW01000067">
    <property type="protein sequence ID" value="PIL23705.1"/>
    <property type="molecule type" value="Genomic_DNA"/>
</dbReference>
<reference evidence="1 2" key="1">
    <citation type="journal article" date="2015" name="Sci. Rep.">
        <title>Chromosome-level genome map provides insights into diverse defense mechanisms in the medicinal fungus Ganoderma sinense.</title>
        <authorList>
            <person name="Zhu Y."/>
            <person name="Xu J."/>
            <person name="Sun C."/>
            <person name="Zhou S."/>
            <person name="Xu H."/>
            <person name="Nelson D.R."/>
            <person name="Qian J."/>
            <person name="Song J."/>
            <person name="Luo H."/>
            <person name="Xiang L."/>
            <person name="Li Y."/>
            <person name="Xu Z."/>
            <person name="Ji A."/>
            <person name="Wang L."/>
            <person name="Lu S."/>
            <person name="Hayward A."/>
            <person name="Sun W."/>
            <person name="Li X."/>
            <person name="Schwartz D.C."/>
            <person name="Wang Y."/>
            <person name="Chen S."/>
        </authorList>
    </citation>
    <scope>NUCLEOTIDE SEQUENCE [LARGE SCALE GENOMIC DNA]</scope>
    <source>
        <strain evidence="1 2">ZZ0214-1</strain>
    </source>
</reference>